<evidence type="ECO:0000313" key="6">
    <source>
        <dbReference type="Proteomes" id="UP000281406"/>
    </source>
</evidence>
<dbReference type="GO" id="GO:0043235">
    <property type="term" value="C:receptor complex"/>
    <property type="evidence" value="ECO:0007669"/>
    <property type="project" value="TreeGrafter"/>
</dbReference>
<keyword evidence="6" id="KW-1185">Reference proteome</keyword>
<organism evidence="5 6">
    <name type="scientific">Anabarilius grahami</name>
    <name type="common">Kanglang fish</name>
    <name type="synonym">Barilius grahami</name>
    <dbReference type="NCBI Taxonomy" id="495550"/>
    <lineage>
        <taxon>Eukaryota</taxon>
        <taxon>Metazoa</taxon>
        <taxon>Chordata</taxon>
        <taxon>Craniata</taxon>
        <taxon>Vertebrata</taxon>
        <taxon>Euteleostomi</taxon>
        <taxon>Actinopterygii</taxon>
        <taxon>Neopterygii</taxon>
        <taxon>Teleostei</taxon>
        <taxon>Ostariophysi</taxon>
        <taxon>Cypriniformes</taxon>
        <taxon>Xenocyprididae</taxon>
        <taxon>Xenocypridinae</taxon>
        <taxon>Xenocypridinae incertae sedis</taxon>
        <taxon>Anabarilius</taxon>
    </lineage>
</organism>
<dbReference type="Gene3D" id="3.30.200.20">
    <property type="entry name" value="Phosphorylase Kinase, domain 1"/>
    <property type="match status" value="1"/>
</dbReference>
<dbReference type="Gene3D" id="1.10.510.10">
    <property type="entry name" value="Transferase(Phosphotransferase) domain 1"/>
    <property type="match status" value="1"/>
</dbReference>
<evidence type="ECO:0000256" key="1">
    <source>
        <dbReference type="ARBA" id="ARBA00004308"/>
    </source>
</evidence>
<keyword evidence="2" id="KW-0547">Nucleotide-binding</keyword>
<dbReference type="PANTHER" id="PTHR24416:SF631">
    <property type="entry name" value="SERINE_THREONINE_TYROSINE KINASE 1"/>
    <property type="match status" value="1"/>
</dbReference>
<reference evidence="5 6" key="1">
    <citation type="submission" date="2018-10" db="EMBL/GenBank/DDBJ databases">
        <title>Genome assembly for a Yunnan-Guizhou Plateau 3E fish, Anabarilius grahami (Regan), and its evolutionary and genetic applications.</title>
        <authorList>
            <person name="Jiang W."/>
        </authorList>
    </citation>
    <scope>NUCLEOTIDE SEQUENCE [LARGE SCALE GENOMIC DNA]</scope>
    <source>
        <strain evidence="5">AG-KIZ</strain>
        <tissue evidence="5">Muscle</tissue>
    </source>
</reference>
<dbReference type="GO" id="GO:0007169">
    <property type="term" value="P:cell surface receptor protein tyrosine kinase signaling pathway"/>
    <property type="evidence" value="ECO:0007669"/>
    <property type="project" value="TreeGrafter"/>
</dbReference>
<accession>A0A3N0YLX9</accession>
<feature type="domain" description="Protein kinase" evidence="4">
    <location>
        <begin position="135"/>
        <end position="408"/>
    </location>
</feature>
<dbReference type="GO" id="GO:0012505">
    <property type="term" value="C:endomembrane system"/>
    <property type="evidence" value="ECO:0007669"/>
    <property type="project" value="UniProtKB-SubCell"/>
</dbReference>
<dbReference type="OrthoDB" id="4062651at2759"/>
<keyword evidence="5" id="KW-0418">Kinase</keyword>
<keyword evidence="3" id="KW-0067">ATP-binding</keyword>
<dbReference type="InterPro" id="IPR008266">
    <property type="entry name" value="Tyr_kinase_AS"/>
</dbReference>
<dbReference type="SUPFAM" id="SSF56112">
    <property type="entry name" value="Protein kinase-like (PK-like)"/>
    <property type="match status" value="1"/>
</dbReference>
<dbReference type="GO" id="GO:0004714">
    <property type="term" value="F:transmembrane receptor protein tyrosine kinase activity"/>
    <property type="evidence" value="ECO:0007669"/>
    <property type="project" value="TreeGrafter"/>
</dbReference>
<dbReference type="InterPro" id="IPR001245">
    <property type="entry name" value="Ser-Thr/Tyr_kinase_cat_dom"/>
</dbReference>
<protein>
    <submittedName>
        <fullName evidence="5">Tyrosine-protein kinase STYK1</fullName>
    </submittedName>
</protein>
<dbReference type="InterPro" id="IPR050122">
    <property type="entry name" value="RTK"/>
</dbReference>
<dbReference type="PRINTS" id="PR00109">
    <property type="entry name" value="TYRKINASE"/>
</dbReference>
<dbReference type="Proteomes" id="UP000281406">
    <property type="component" value="Unassembled WGS sequence"/>
</dbReference>
<dbReference type="PROSITE" id="PS00109">
    <property type="entry name" value="PROTEIN_KINASE_TYR"/>
    <property type="match status" value="1"/>
</dbReference>
<proteinExistence type="predicted"/>
<dbReference type="AlphaFoldDB" id="A0A3N0YLX9"/>
<dbReference type="Pfam" id="PF07714">
    <property type="entry name" value="PK_Tyr_Ser-Thr"/>
    <property type="match status" value="1"/>
</dbReference>
<name>A0A3N0YLX9_ANAGA</name>
<dbReference type="InterPro" id="IPR000719">
    <property type="entry name" value="Prot_kinase_dom"/>
</dbReference>
<evidence type="ECO:0000313" key="5">
    <source>
        <dbReference type="EMBL" id="ROL46901.1"/>
    </source>
</evidence>
<evidence type="ECO:0000259" key="4">
    <source>
        <dbReference type="PROSITE" id="PS50011"/>
    </source>
</evidence>
<keyword evidence="5" id="KW-0808">Transferase</keyword>
<gene>
    <name evidence="5" type="ORF">DPX16_20553</name>
</gene>
<dbReference type="EMBL" id="RJVU01036174">
    <property type="protein sequence ID" value="ROL46901.1"/>
    <property type="molecule type" value="Genomic_DNA"/>
</dbReference>
<dbReference type="GO" id="GO:0005886">
    <property type="term" value="C:plasma membrane"/>
    <property type="evidence" value="ECO:0007669"/>
    <property type="project" value="TreeGrafter"/>
</dbReference>
<dbReference type="PROSITE" id="PS50011">
    <property type="entry name" value="PROTEIN_KINASE_DOM"/>
    <property type="match status" value="1"/>
</dbReference>
<sequence>MLEILWSKESCNSALIYSNDFANVFYQACFGNVKETLLWLHRPNATALTQLVVHEEGSGPFAMIIIPSLLALSTLIVVSQIIWSFVTKRSSAQVITGSSSNVNEGEPVPLDTGVGTLQPAQEALGLWEIPTRCTLVGIEPLQMGRYGPICMGQLKQDNTSTAVVIKTLKDRSNQSEATEFVDLVLFHATVSKHENIVKMLYCQTCRTPMYLVLEASFPGNLLHFLWSLREDRCGAGDNFQVFSESSVYLVAKQIAAGLDYLHSYHRIIHGDVAARNMLIGSGLSIKVSGLDWAFKSRQMRMVNKEQEVNVPVKWQAPERIMRLPLTDRSDVWSFGILLYEMITLGSPPYPDLDPSEVLPNTLAHYRMKRPENCGAPLYDLIKYCCMWNFKDRPVYSAIIRLLDSYKYLADTKPLRSEQEMDICEYRRKAGLPQ</sequence>
<comment type="subcellular location">
    <subcellularLocation>
        <location evidence="1">Endomembrane system</location>
    </subcellularLocation>
</comment>
<dbReference type="PANTHER" id="PTHR24416">
    <property type="entry name" value="TYROSINE-PROTEIN KINASE RECEPTOR"/>
    <property type="match status" value="1"/>
</dbReference>
<evidence type="ECO:0000256" key="2">
    <source>
        <dbReference type="ARBA" id="ARBA00022741"/>
    </source>
</evidence>
<dbReference type="InterPro" id="IPR011009">
    <property type="entry name" value="Kinase-like_dom_sf"/>
</dbReference>
<evidence type="ECO:0000256" key="3">
    <source>
        <dbReference type="ARBA" id="ARBA00022840"/>
    </source>
</evidence>
<dbReference type="GO" id="GO:0005524">
    <property type="term" value="F:ATP binding"/>
    <property type="evidence" value="ECO:0007669"/>
    <property type="project" value="UniProtKB-KW"/>
</dbReference>
<comment type="caution">
    <text evidence="5">The sequence shown here is derived from an EMBL/GenBank/DDBJ whole genome shotgun (WGS) entry which is preliminary data.</text>
</comment>